<protein>
    <submittedName>
        <fullName evidence="2">Glucokinase-like ROK family protein</fullName>
    </submittedName>
</protein>
<dbReference type="EMBL" id="JBEPLW010000003">
    <property type="protein sequence ID" value="MET3574975.1"/>
    <property type="molecule type" value="Genomic_DNA"/>
</dbReference>
<dbReference type="SUPFAM" id="SSF53067">
    <property type="entry name" value="Actin-like ATPase domain"/>
    <property type="match status" value="1"/>
</dbReference>
<dbReference type="Gene3D" id="3.30.420.40">
    <property type="match status" value="2"/>
</dbReference>
<comment type="similarity">
    <text evidence="1">Belongs to the ROK (NagC/XylR) family.</text>
</comment>
<keyword evidence="3" id="KW-1185">Reference proteome</keyword>
<name>A0ABV2G9M9_9BACL</name>
<evidence type="ECO:0000313" key="2">
    <source>
        <dbReference type="EMBL" id="MET3574975.1"/>
    </source>
</evidence>
<dbReference type="Proteomes" id="UP001549099">
    <property type="component" value="Unassembled WGS sequence"/>
</dbReference>
<accession>A0ABV2G9M9</accession>
<sequence length="316" mass="33499">MDYNEENEVSEMMIGVVDIGGTSIKYGVLNEKGELLFHASVPTEAEKGGAAVIRKVCGLGDELKERFPIEGMAISSAGQIDNHKGEVVFATDNIPGYTGMDITGTVRRHTGLPVAVENDVNCMALGEHWKGAARGLRDFVCLTIGTGIGGALFLDGKLYTGARFSAGEIGHLCLYPGGKPCTCGNRGCYEQYASSTALSRLAAETFGPDTGLREFFGQVRSGDGQATALFNRWVDDLTTGLQSLVHIFNPEAIIIGGGISEQGDLLTGAIRESLDGKIMPNHRRSLEVRAAEQGNKANLLGAAAHFWAGRESGGES</sequence>
<dbReference type="PANTHER" id="PTHR18964:SF165">
    <property type="entry name" value="BETA-GLUCOSIDE KINASE"/>
    <property type="match status" value="1"/>
</dbReference>
<dbReference type="RefSeq" id="WP_354195688.1">
    <property type="nucleotide sequence ID" value="NZ_JBEPLW010000003.1"/>
</dbReference>
<organism evidence="2 3">
    <name type="scientific">Bhargavaea ullalensis</name>
    <dbReference type="NCBI Taxonomy" id="1265685"/>
    <lineage>
        <taxon>Bacteria</taxon>
        <taxon>Bacillati</taxon>
        <taxon>Bacillota</taxon>
        <taxon>Bacilli</taxon>
        <taxon>Bacillales</taxon>
        <taxon>Caryophanaceae</taxon>
        <taxon>Bhargavaea</taxon>
    </lineage>
</organism>
<proteinExistence type="inferred from homology"/>
<dbReference type="Pfam" id="PF00480">
    <property type="entry name" value="ROK"/>
    <property type="match status" value="1"/>
</dbReference>
<dbReference type="InterPro" id="IPR043129">
    <property type="entry name" value="ATPase_NBD"/>
</dbReference>
<gene>
    <name evidence="2" type="ORF">ABID49_000859</name>
</gene>
<evidence type="ECO:0000256" key="1">
    <source>
        <dbReference type="ARBA" id="ARBA00006479"/>
    </source>
</evidence>
<dbReference type="PANTHER" id="PTHR18964">
    <property type="entry name" value="ROK (REPRESSOR, ORF, KINASE) FAMILY"/>
    <property type="match status" value="1"/>
</dbReference>
<comment type="caution">
    <text evidence="2">The sequence shown here is derived from an EMBL/GenBank/DDBJ whole genome shotgun (WGS) entry which is preliminary data.</text>
</comment>
<dbReference type="InterPro" id="IPR000600">
    <property type="entry name" value="ROK"/>
</dbReference>
<dbReference type="CDD" id="cd24068">
    <property type="entry name" value="ASKHA_NBD_ROK_FnNanK-like"/>
    <property type="match status" value="1"/>
</dbReference>
<evidence type="ECO:0000313" key="3">
    <source>
        <dbReference type="Proteomes" id="UP001549099"/>
    </source>
</evidence>
<dbReference type="InterPro" id="IPR049874">
    <property type="entry name" value="ROK_cs"/>
</dbReference>
<reference evidence="2 3" key="1">
    <citation type="submission" date="2024-06" db="EMBL/GenBank/DDBJ databases">
        <title>Genomic Encyclopedia of Type Strains, Phase IV (KMG-IV): sequencing the most valuable type-strain genomes for metagenomic binning, comparative biology and taxonomic classification.</title>
        <authorList>
            <person name="Goeker M."/>
        </authorList>
    </citation>
    <scope>NUCLEOTIDE SEQUENCE [LARGE SCALE GENOMIC DNA]</scope>
    <source>
        <strain evidence="2 3">DSM 26128</strain>
    </source>
</reference>
<dbReference type="PROSITE" id="PS01125">
    <property type="entry name" value="ROK"/>
    <property type="match status" value="1"/>
</dbReference>